<evidence type="ECO:0000256" key="3">
    <source>
        <dbReference type="ARBA" id="ARBA00022525"/>
    </source>
</evidence>
<keyword evidence="6" id="KW-0961">Cell wall biogenesis/degradation</keyword>
<evidence type="ECO:0000259" key="7">
    <source>
        <dbReference type="PROSITE" id="PS51780"/>
    </source>
</evidence>
<proteinExistence type="inferred from homology"/>
<dbReference type="GO" id="GO:0005576">
    <property type="term" value="C:extracellular region"/>
    <property type="evidence" value="ECO:0007669"/>
    <property type="project" value="UniProtKB-SubCell"/>
</dbReference>
<dbReference type="GO" id="GO:0004040">
    <property type="term" value="F:amidase activity"/>
    <property type="evidence" value="ECO:0007669"/>
    <property type="project" value="InterPro"/>
</dbReference>
<keyword evidence="5" id="KW-0378">Hydrolase</keyword>
<sequence>MSMHKRWLPFVSLIILFSTVAGFGFHSKTVHADSPQGFISRLTPDVRSVSSKYNLYGSLMMAQAACESAWGQSQLTVKANNYFGIKGTYKGKSVTMRTAEYTAGGTLYYTNAAFRKYPNAKASLNDNGNLLRNGLAWNHSYYKGTWKENAKTPEAAANYLTGRYATAPTYARTLISLIKGYNLHSKLDGTAVKYTKKNLRMQVKLNPGHNFYNHIPGSTYSSKLKHYGKTYKGKTITIDNQGVKKGAKTPYYRCYYNGKLIGWIYSTAVVQVATYKTVYKVATVSTNPKNDFYNHLTYSVYANKRLHYGRTYSGQNITIDKQAQRAGTKTPYYRCFVNGKEIGWIYGGALDNVRFLDTKYTATTLTKKVKAVPGHNFFNHVPKSSYTAKRKNDGKKYAGKAVQVDMTAKLEGVRTLYYRCYYNGKLIGWIYGGALTD</sequence>
<dbReference type="Pfam" id="PF13457">
    <property type="entry name" value="GW"/>
    <property type="match status" value="3"/>
</dbReference>
<dbReference type="Gene3D" id="4.10.80.30">
    <property type="entry name" value="DNA polymerase, domain 6"/>
    <property type="match status" value="1"/>
</dbReference>
<reference evidence="8 9" key="1">
    <citation type="journal article" date="2015" name="Genome Announc.">
        <title>Expanding the biotechnology potential of lactobacilli through comparative genomics of 213 strains and associated genera.</title>
        <authorList>
            <person name="Sun Z."/>
            <person name="Harris H.M."/>
            <person name="McCann A."/>
            <person name="Guo C."/>
            <person name="Argimon S."/>
            <person name="Zhang W."/>
            <person name="Yang X."/>
            <person name="Jeffery I.B."/>
            <person name="Cooney J.C."/>
            <person name="Kagawa T.F."/>
            <person name="Liu W."/>
            <person name="Song Y."/>
            <person name="Salvetti E."/>
            <person name="Wrobel A."/>
            <person name="Rasinkangas P."/>
            <person name="Parkhill J."/>
            <person name="Rea M.C."/>
            <person name="O'Sullivan O."/>
            <person name="Ritari J."/>
            <person name="Douillard F.P."/>
            <person name="Paul Ross R."/>
            <person name="Yang R."/>
            <person name="Briner A.E."/>
            <person name="Felis G.E."/>
            <person name="de Vos W.M."/>
            <person name="Barrangou R."/>
            <person name="Klaenhammer T.R."/>
            <person name="Caufield P.W."/>
            <person name="Cui Y."/>
            <person name="Zhang H."/>
            <person name="O'Toole P.W."/>
        </authorList>
    </citation>
    <scope>NUCLEOTIDE SEQUENCE [LARGE SCALE GENOMIC DNA]</scope>
    <source>
        <strain evidence="8 9">DSM 17757</strain>
    </source>
</reference>
<keyword evidence="9" id="KW-1185">Reference proteome</keyword>
<feature type="domain" description="GW" evidence="7">
    <location>
        <begin position="359"/>
        <end position="437"/>
    </location>
</feature>
<dbReference type="Proteomes" id="UP000051568">
    <property type="component" value="Unassembled WGS sequence"/>
</dbReference>
<protein>
    <submittedName>
        <fullName evidence="8">Muramidase (Flagellum-specific)</fullName>
    </submittedName>
</protein>
<keyword evidence="4" id="KW-0732">Signal</keyword>
<dbReference type="SUPFAM" id="SSF82057">
    <property type="entry name" value="Prokaryotic SH3-related domain"/>
    <property type="match status" value="3"/>
</dbReference>
<dbReference type="InterPro" id="IPR025987">
    <property type="entry name" value="GW_dom"/>
</dbReference>
<dbReference type="PATRIC" id="fig|319652.3.peg.1269"/>
<comment type="subcellular location">
    <subcellularLocation>
        <location evidence="1">Secreted</location>
    </subcellularLocation>
</comment>
<dbReference type="InterPro" id="IPR038200">
    <property type="entry name" value="GW_dom_sf"/>
</dbReference>
<gene>
    <name evidence="8" type="ORF">IV80_GL001254</name>
</gene>
<evidence type="ECO:0000313" key="8">
    <source>
        <dbReference type="EMBL" id="KRN66663.1"/>
    </source>
</evidence>
<organism evidence="8 9">
    <name type="scientific">Pediococcus cellicola</name>
    <dbReference type="NCBI Taxonomy" id="319652"/>
    <lineage>
        <taxon>Bacteria</taxon>
        <taxon>Bacillati</taxon>
        <taxon>Bacillota</taxon>
        <taxon>Bacilli</taxon>
        <taxon>Lactobacillales</taxon>
        <taxon>Lactobacillaceae</taxon>
        <taxon>Pediococcus</taxon>
    </lineage>
</organism>
<keyword evidence="3" id="KW-0964">Secreted</keyword>
<evidence type="ECO:0000256" key="1">
    <source>
        <dbReference type="ARBA" id="ARBA00004613"/>
    </source>
</evidence>
<dbReference type="EMBL" id="JQBR01000004">
    <property type="protein sequence ID" value="KRN66663.1"/>
    <property type="molecule type" value="Genomic_DNA"/>
</dbReference>
<dbReference type="InterPro" id="IPR051056">
    <property type="entry name" value="Glycosyl_Hydrolase_73"/>
</dbReference>
<accession>A0A0R2IXG0</accession>
<dbReference type="PANTHER" id="PTHR33308">
    <property type="entry name" value="PEPTIDOGLYCAN HYDROLASE FLGJ"/>
    <property type="match status" value="1"/>
</dbReference>
<evidence type="ECO:0000313" key="9">
    <source>
        <dbReference type="Proteomes" id="UP000051568"/>
    </source>
</evidence>
<comment type="caution">
    <text evidence="8">The sequence shown here is derived from an EMBL/GenBank/DDBJ whole genome shotgun (WGS) entry which is preliminary data.</text>
</comment>
<feature type="domain" description="GW" evidence="7">
    <location>
        <begin position="193"/>
        <end position="274"/>
    </location>
</feature>
<evidence type="ECO:0000256" key="2">
    <source>
        <dbReference type="ARBA" id="ARBA00010266"/>
    </source>
</evidence>
<evidence type="ECO:0000256" key="4">
    <source>
        <dbReference type="ARBA" id="ARBA00022729"/>
    </source>
</evidence>
<evidence type="ECO:0000256" key="5">
    <source>
        <dbReference type="ARBA" id="ARBA00022801"/>
    </source>
</evidence>
<dbReference type="SMART" id="SM00047">
    <property type="entry name" value="LYZ2"/>
    <property type="match status" value="1"/>
</dbReference>
<dbReference type="PRINTS" id="PR01002">
    <property type="entry name" value="FLGFLGJ"/>
</dbReference>
<dbReference type="STRING" id="319652.IV80_GL001254"/>
<comment type="similarity">
    <text evidence="2">Belongs to the glycosyl hydrolase 73 family.</text>
</comment>
<dbReference type="InterPro" id="IPR002901">
    <property type="entry name" value="MGlyc_endo_b_GlcNAc-like_dom"/>
</dbReference>
<dbReference type="Gene3D" id="1.10.530.10">
    <property type="match status" value="1"/>
</dbReference>
<dbReference type="PANTHER" id="PTHR33308:SF9">
    <property type="entry name" value="PEPTIDOGLYCAN HYDROLASE FLGJ"/>
    <property type="match status" value="1"/>
</dbReference>
<dbReference type="Gene3D" id="2.30.30.170">
    <property type="match status" value="3"/>
</dbReference>
<name>A0A0R2IXG0_9LACO</name>
<dbReference type="GO" id="GO:0071555">
    <property type="term" value="P:cell wall organization"/>
    <property type="evidence" value="ECO:0007669"/>
    <property type="project" value="UniProtKB-KW"/>
</dbReference>
<dbReference type="OrthoDB" id="2155627at2"/>
<evidence type="ECO:0000256" key="6">
    <source>
        <dbReference type="ARBA" id="ARBA00023316"/>
    </source>
</evidence>
<dbReference type="AlphaFoldDB" id="A0A0R2IXG0"/>
<dbReference type="PROSITE" id="PS51780">
    <property type="entry name" value="GW"/>
    <property type="match status" value="2"/>
</dbReference>
<dbReference type="Pfam" id="PF01832">
    <property type="entry name" value="Glucosaminidase"/>
    <property type="match status" value="1"/>
</dbReference>